<reference evidence="2 3" key="1">
    <citation type="submission" date="2007-04" db="EMBL/GenBank/DDBJ databases">
        <title>Complete genome sequence of Burkholderia multivorans ATCC 17616.</title>
        <authorList>
            <person name="Ohtsubo Y."/>
            <person name="Yamashita A."/>
            <person name="Kurokawa K."/>
            <person name="Takami H."/>
            <person name="Yuhara S."/>
            <person name="Nishiyama E."/>
            <person name="Endo R."/>
            <person name="Miyazaki R."/>
            <person name="Ono A."/>
            <person name="Yano K."/>
            <person name="Ito M."/>
            <person name="Sota M."/>
            <person name="Yuji N."/>
            <person name="Hattori M."/>
            <person name="Tsuda M."/>
        </authorList>
    </citation>
    <scope>NUCLEOTIDE SEQUENCE [LARGE SCALE GENOMIC DNA]</scope>
    <source>
        <strain evidence="3">ATCC 17616 / 249</strain>
    </source>
</reference>
<sequence length="90" mass="10585">MRWGDGSRKVVRVLDVPVAALEKALRQIRAQDSRVWRERLRSRSNWKWFQEKPLSFSLTMTVPQTDTGGRDEYSKALERTREKELGKLVP</sequence>
<dbReference type="HOGENOM" id="CLU_2615263_0_0_4"/>
<keyword evidence="3" id="KW-1185">Reference proteome</keyword>
<protein>
    <submittedName>
        <fullName evidence="2">Uncharacterized protein</fullName>
    </submittedName>
</protein>
<evidence type="ECO:0000256" key="1">
    <source>
        <dbReference type="SAM" id="MobiDB-lite"/>
    </source>
</evidence>
<dbReference type="Proteomes" id="UP000008815">
    <property type="component" value="Chromosome 2"/>
</dbReference>
<accession>A0A0H3KPE1</accession>
<evidence type="ECO:0000313" key="3">
    <source>
        <dbReference type="Proteomes" id="UP000008815"/>
    </source>
</evidence>
<feature type="compositionally biased region" description="Basic and acidic residues" evidence="1">
    <location>
        <begin position="68"/>
        <end position="90"/>
    </location>
</feature>
<feature type="region of interest" description="Disordered" evidence="1">
    <location>
        <begin position="61"/>
        <end position="90"/>
    </location>
</feature>
<dbReference type="EMBL" id="AP009386">
    <property type="protein sequence ID" value="BAG46933.1"/>
    <property type="molecule type" value="Genomic_DNA"/>
</dbReference>
<proteinExistence type="predicted"/>
<dbReference type="AlphaFoldDB" id="A0A0H3KPE1"/>
<dbReference type="KEGG" id="bmj:BMULJ_05091"/>
<organism evidence="2 3">
    <name type="scientific">Burkholderia multivorans (strain ATCC 17616 / 249)</name>
    <dbReference type="NCBI Taxonomy" id="395019"/>
    <lineage>
        <taxon>Bacteria</taxon>
        <taxon>Pseudomonadati</taxon>
        <taxon>Pseudomonadota</taxon>
        <taxon>Betaproteobacteria</taxon>
        <taxon>Burkholderiales</taxon>
        <taxon>Burkholderiaceae</taxon>
        <taxon>Burkholderia</taxon>
        <taxon>Burkholderia cepacia complex</taxon>
    </lineage>
</organism>
<name>A0A0H3KPE1_BURM1</name>
<gene>
    <name evidence="2" type="ordered locus">BMULJ_05091</name>
</gene>
<evidence type="ECO:0000313" key="2">
    <source>
        <dbReference type="EMBL" id="BAG46933.1"/>
    </source>
</evidence>